<accession>A0AAW2LBQ4</accession>
<proteinExistence type="predicted"/>
<reference evidence="1" key="2">
    <citation type="journal article" date="2024" name="Plant">
        <title>Genomic evolution and insights into agronomic trait innovations of Sesamum species.</title>
        <authorList>
            <person name="Miao H."/>
            <person name="Wang L."/>
            <person name="Qu L."/>
            <person name="Liu H."/>
            <person name="Sun Y."/>
            <person name="Le M."/>
            <person name="Wang Q."/>
            <person name="Wei S."/>
            <person name="Zheng Y."/>
            <person name="Lin W."/>
            <person name="Duan Y."/>
            <person name="Cao H."/>
            <person name="Xiong S."/>
            <person name="Wang X."/>
            <person name="Wei L."/>
            <person name="Li C."/>
            <person name="Ma Q."/>
            <person name="Ju M."/>
            <person name="Zhao R."/>
            <person name="Li G."/>
            <person name="Mu C."/>
            <person name="Tian Q."/>
            <person name="Mei H."/>
            <person name="Zhang T."/>
            <person name="Gao T."/>
            <person name="Zhang H."/>
        </authorList>
    </citation>
    <scope>NUCLEOTIDE SEQUENCE</scope>
    <source>
        <strain evidence="1">KEN8</strain>
    </source>
</reference>
<gene>
    <name evidence="1" type="ORF">Scaly_2883200</name>
</gene>
<dbReference type="EMBL" id="JACGWM010000081">
    <property type="protein sequence ID" value="KAL0315161.1"/>
    <property type="molecule type" value="Genomic_DNA"/>
</dbReference>
<evidence type="ECO:0000313" key="1">
    <source>
        <dbReference type="EMBL" id="KAL0315161.1"/>
    </source>
</evidence>
<name>A0AAW2LBQ4_9LAMI</name>
<protein>
    <submittedName>
        <fullName evidence="1">Uncharacterized protein</fullName>
    </submittedName>
</protein>
<sequence length="95" mass="10736">MGIYGDLNLEPRKPTWSLLSVLSFQSHSPLLCAKDYNEILQLVEKQGGLDRPKWQMQCFLSAFQVAGIHDLDFERLPFTLVQQPNNPGYCVVAIG</sequence>
<dbReference type="AlphaFoldDB" id="A0AAW2LBQ4"/>
<organism evidence="1">
    <name type="scientific">Sesamum calycinum</name>
    <dbReference type="NCBI Taxonomy" id="2727403"/>
    <lineage>
        <taxon>Eukaryota</taxon>
        <taxon>Viridiplantae</taxon>
        <taxon>Streptophyta</taxon>
        <taxon>Embryophyta</taxon>
        <taxon>Tracheophyta</taxon>
        <taxon>Spermatophyta</taxon>
        <taxon>Magnoliopsida</taxon>
        <taxon>eudicotyledons</taxon>
        <taxon>Gunneridae</taxon>
        <taxon>Pentapetalae</taxon>
        <taxon>asterids</taxon>
        <taxon>lamiids</taxon>
        <taxon>Lamiales</taxon>
        <taxon>Pedaliaceae</taxon>
        <taxon>Sesamum</taxon>
    </lineage>
</organism>
<reference evidence="1" key="1">
    <citation type="submission" date="2020-06" db="EMBL/GenBank/DDBJ databases">
        <authorList>
            <person name="Li T."/>
            <person name="Hu X."/>
            <person name="Zhang T."/>
            <person name="Song X."/>
            <person name="Zhang H."/>
            <person name="Dai N."/>
            <person name="Sheng W."/>
            <person name="Hou X."/>
            <person name="Wei L."/>
        </authorList>
    </citation>
    <scope>NUCLEOTIDE SEQUENCE</scope>
    <source>
        <strain evidence="1">KEN8</strain>
        <tissue evidence="1">Leaf</tissue>
    </source>
</reference>
<comment type="caution">
    <text evidence="1">The sequence shown here is derived from an EMBL/GenBank/DDBJ whole genome shotgun (WGS) entry which is preliminary data.</text>
</comment>